<proteinExistence type="predicted"/>
<evidence type="ECO:0000313" key="1">
    <source>
        <dbReference type="EMBL" id="KAH6935952.1"/>
    </source>
</evidence>
<protein>
    <submittedName>
        <fullName evidence="1">Uncharacterized protein</fullName>
    </submittedName>
</protein>
<evidence type="ECO:0000313" key="2">
    <source>
        <dbReference type="Proteomes" id="UP000821845"/>
    </source>
</evidence>
<name>A0ACB7SPH9_HYAAI</name>
<sequence length="189" mass="21644">MRRLRNLADNNNAGLGTSPIAPAISSAPPVTRSRPRGLSKAHVPCHKSEQATWTPPVLTRNNQREEVKEHERSLEEGSNRDFIDGYIKKMRENKSNPNSNFKMGNLLGNVLNFFGAGSNTVQISIQWHLLNCADKLDSVQRNIQNEIDSVVGRERQPCWEDHNRMHFTMATIWEMYRWRTVAPLSIPRE</sequence>
<gene>
    <name evidence="1" type="ORF">HPB50_011658</name>
</gene>
<keyword evidence="2" id="KW-1185">Reference proteome</keyword>
<dbReference type="Proteomes" id="UP000821845">
    <property type="component" value="Chromosome 3"/>
</dbReference>
<comment type="caution">
    <text evidence="1">The sequence shown here is derived from an EMBL/GenBank/DDBJ whole genome shotgun (WGS) entry which is preliminary data.</text>
</comment>
<organism evidence="1 2">
    <name type="scientific">Hyalomma asiaticum</name>
    <name type="common">Tick</name>
    <dbReference type="NCBI Taxonomy" id="266040"/>
    <lineage>
        <taxon>Eukaryota</taxon>
        <taxon>Metazoa</taxon>
        <taxon>Ecdysozoa</taxon>
        <taxon>Arthropoda</taxon>
        <taxon>Chelicerata</taxon>
        <taxon>Arachnida</taxon>
        <taxon>Acari</taxon>
        <taxon>Parasitiformes</taxon>
        <taxon>Ixodida</taxon>
        <taxon>Ixodoidea</taxon>
        <taxon>Ixodidae</taxon>
        <taxon>Hyalomminae</taxon>
        <taxon>Hyalomma</taxon>
    </lineage>
</organism>
<reference evidence="1" key="1">
    <citation type="submission" date="2020-05" db="EMBL/GenBank/DDBJ databases">
        <title>Large-scale comparative analyses of tick genomes elucidate their genetic diversity and vector capacities.</title>
        <authorList>
            <person name="Jia N."/>
            <person name="Wang J."/>
            <person name="Shi W."/>
            <person name="Du L."/>
            <person name="Sun Y."/>
            <person name="Zhan W."/>
            <person name="Jiang J."/>
            <person name="Wang Q."/>
            <person name="Zhang B."/>
            <person name="Ji P."/>
            <person name="Sakyi L.B."/>
            <person name="Cui X."/>
            <person name="Yuan T."/>
            <person name="Jiang B."/>
            <person name="Yang W."/>
            <person name="Lam T.T.-Y."/>
            <person name="Chang Q."/>
            <person name="Ding S."/>
            <person name="Wang X."/>
            <person name="Zhu J."/>
            <person name="Ruan X."/>
            <person name="Zhao L."/>
            <person name="Wei J."/>
            <person name="Que T."/>
            <person name="Du C."/>
            <person name="Cheng J."/>
            <person name="Dai P."/>
            <person name="Han X."/>
            <person name="Huang E."/>
            <person name="Gao Y."/>
            <person name="Liu J."/>
            <person name="Shao H."/>
            <person name="Ye R."/>
            <person name="Li L."/>
            <person name="Wei W."/>
            <person name="Wang X."/>
            <person name="Wang C."/>
            <person name="Yang T."/>
            <person name="Huo Q."/>
            <person name="Li W."/>
            <person name="Guo W."/>
            <person name="Chen H."/>
            <person name="Zhou L."/>
            <person name="Ni X."/>
            <person name="Tian J."/>
            <person name="Zhou Y."/>
            <person name="Sheng Y."/>
            <person name="Liu T."/>
            <person name="Pan Y."/>
            <person name="Xia L."/>
            <person name="Li J."/>
            <person name="Zhao F."/>
            <person name="Cao W."/>
        </authorList>
    </citation>
    <scope>NUCLEOTIDE SEQUENCE</scope>
    <source>
        <strain evidence="1">Hyas-2018</strain>
    </source>
</reference>
<dbReference type="EMBL" id="CM023483">
    <property type="protein sequence ID" value="KAH6935952.1"/>
    <property type="molecule type" value="Genomic_DNA"/>
</dbReference>
<accession>A0ACB7SPH9</accession>